<dbReference type="Gene3D" id="3.90.79.10">
    <property type="entry name" value="Nucleoside Triphosphate Pyrophosphohydrolase"/>
    <property type="match status" value="1"/>
</dbReference>
<dbReference type="PROSITE" id="PS51462">
    <property type="entry name" value="NUDIX"/>
    <property type="match status" value="1"/>
</dbReference>
<evidence type="ECO:0000313" key="6">
    <source>
        <dbReference type="Proteomes" id="UP001305414"/>
    </source>
</evidence>
<keyword evidence="2" id="KW-0378">Hydrolase</keyword>
<organism evidence="5 6">
    <name type="scientific">Xylaria bambusicola</name>
    <dbReference type="NCBI Taxonomy" id="326684"/>
    <lineage>
        <taxon>Eukaryota</taxon>
        <taxon>Fungi</taxon>
        <taxon>Dikarya</taxon>
        <taxon>Ascomycota</taxon>
        <taxon>Pezizomycotina</taxon>
        <taxon>Sordariomycetes</taxon>
        <taxon>Xylariomycetidae</taxon>
        <taxon>Xylariales</taxon>
        <taxon>Xylariaceae</taxon>
        <taxon>Xylaria</taxon>
    </lineage>
</organism>
<evidence type="ECO:0000256" key="2">
    <source>
        <dbReference type="ARBA" id="ARBA00022801"/>
    </source>
</evidence>
<comment type="cofactor">
    <cofactor evidence="1">
        <name>Mg(2+)</name>
        <dbReference type="ChEBI" id="CHEBI:18420"/>
    </cofactor>
</comment>
<comment type="caution">
    <text evidence="5">The sequence shown here is derived from an EMBL/GenBank/DDBJ whole genome shotgun (WGS) entry which is preliminary data.</text>
</comment>
<dbReference type="EMBL" id="JAWHQM010000011">
    <property type="protein sequence ID" value="KAK5629462.1"/>
    <property type="molecule type" value="Genomic_DNA"/>
</dbReference>
<name>A0AAN7Z4I8_9PEZI</name>
<dbReference type="Pfam" id="PF00293">
    <property type="entry name" value="NUDIX"/>
    <property type="match status" value="1"/>
</dbReference>
<dbReference type="InterPro" id="IPR015797">
    <property type="entry name" value="NUDIX_hydrolase-like_dom_sf"/>
</dbReference>
<keyword evidence="3" id="KW-0460">Magnesium</keyword>
<evidence type="ECO:0000256" key="3">
    <source>
        <dbReference type="ARBA" id="ARBA00022842"/>
    </source>
</evidence>
<dbReference type="PANTHER" id="PTHR43046:SF12">
    <property type="entry name" value="GDP-MANNOSE MANNOSYL HYDROLASE"/>
    <property type="match status" value="1"/>
</dbReference>
<sequence length="174" mass="19192">MSNFLTKNPPIPKIIGTKHADIKYTERHAIRVITLNEANQIALIHAEKDDYYKLPGGGIEGTEEHTAAAAREVREETGATISIRSTVGCIAVTEEYRNDLHQFSYAYIADVLDASGEADLTAEEQADGLSHPEWLSAGDALAKMRAVQPRSELGLFIQERDVYLLGEAIRVLEI</sequence>
<gene>
    <name evidence="5" type="ORF">RRF57_005177</name>
</gene>
<protein>
    <recommendedName>
        <fullName evidence="4">Nudix hydrolase domain-containing protein</fullName>
    </recommendedName>
</protein>
<evidence type="ECO:0000313" key="5">
    <source>
        <dbReference type="EMBL" id="KAK5629462.1"/>
    </source>
</evidence>
<dbReference type="GO" id="GO:0016787">
    <property type="term" value="F:hydrolase activity"/>
    <property type="evidence" value="ECO:0007669"/>
    <property type="project" value="UniProtKB-KW"/>
</dbReference>
<accession>A0AAN7Z4I8</accession>
<dbReference type="Proteomes" id="UP001305414">
    <property type="component" value="Unassembled WGS sequence"/>
</dbReference>
<dbReference type="AlphaFoldDB" id="A0AAN7Z4I8"/>
<proteinExistence type="predicted"/>
<dbReference type="InterPro" id="IPR020084">
    <property type="entry name" value="NUDIX_hydrolase_CS"/>
</dbReference>
<evidence type="ECO:0000256" key="1">
    <source>
        <dbReference type="ARBA" id="ARBA00001946"/>
    </source>
</evidence>
<dbReference type="SUPFAM" id="SSF55811">
    <property type="entry name" value="Nudix"/>
    <property type="match status" value="1"/>
</dbReference>
<evidence type="ECO:0000259" key="4">
    <source>
        <dbReference type="PROSITE" id="PS51462"/>
    </source>
</evidence>
<dbReference type="PANTHER" id="PTHR43046">
    <property type="entry name" value="GDP-MANNOSE MANNOSYL HYDROLASE"/>
    <property type="match status" value="1"/>
</dbReference>
<feature type="domain" description="Nudix hydrolase" evidence="4">
    <location>
        <begin position="25"/>
        <end position="158"/>
    </location>
</feature>
<keyword evidence="6" id="KW-1185">Reference proteome</keyword>
<reference evidence="5 6" key="1">
    <citation type="submission" date="2023-10" db="EMBL/GenBank/DDBJ databases">
        <title>Draft genome sequence of Xylaria bambusicola isolate GMP-LS, the root and basal stem rot pathogen of sugarcane in Indonesia.</title>
        <authorList>
            <person name="Selvaraj P."/>
            <person name="Muralishankar V."/>
            <person name="Muruganantham S."/>
            <person name="Sp S."/>
            <person name="Haryani S."/>
            <person name="Lau K.J.X."/>
            <person name="Naqvi N.I."/>
        </authorList>
    </citation>
    <scope>NUCLEOTIDE SEQUENCE [LARGE SCALE GENOMIC DNA]</scope>
    <source>
        <strain evidence="5">GMP-LS</strain>
    </source>
</reference>
<dbReference type="InterPro" id="IPR000086">
    <property type="entry name" value="NUDIX_hydrolase_dom"/>
</dbReference>
<dbReference type="PROSITE" id="PS00893">
    <property type="entry name" value="NUDIX_BOX"/>
    <property type="match status" value="1"/>
</dbReference>